<keyword evidence="2" id="KW-0378">Hydrolase</keyword>
<dbReference type="InParanoid" id="A0A0C3GT71"/>
<evidence type="ECO:0000313" key="5">
    <source>
        <dbReference type="Proteomes" id="UP000054321"/>
    </source>
</evidence>
<gene>
    <name evidence="4" type="ORF">OIDMADRAFT_30830</name>
</gene>
<dbReference type="InterPro" id="IPR050228">
    <property type="entry name" value="Carboxylesterase_BioH"/>
</dbReference>
<dbReference type="Gene3D" id="3.40.50.1820">
    <property type="entry name" value="alpha/beta hydrolase"/>
    <property type="match status" value="1"/>
</dbReference>
<evidence type="ECO:0000256" key="2">
    <source>
        <dbReference type="ARBA" id="ARBA00022801"/>
    </source>
</evidence>
<dbReference type="HOGENOM" id="CLU_020336_15_1_1"/>
<dbReference type="InterPro" id="IPR000073">
    <property type="entry name" value="AB_hydrolase_1"/>
</dbReference>
<sequence length="307" mass="34481">MSSVPTVEGFLDYTPVAAGKQCQTWYKIYGNLRSGVRPLVVAHGGPGLSHDYMDTVADLAAAPYNLPVVFYDQIGGGRSTKLPEKYRDYGFWNEQLFLDELTALLSHLGIQGNYDLLGNSWGGMLSSVHAARQPQGLKRLVLSGTPSSAASWCKAYHRYREQMPEPHRSILKQPRDFDTEDTPEYNKAIGLFFSRHVVNVDPIPEGFQRSFEFLEKDPTVAHSTLGKSEFQFVGFCMTWSMENELHKISVPTLLINGVDEGADDESLEKFHKGIVNSKWVKFTGSTHTPHLEEREKFMKVVGEFLTA</sequence>
<dbReference type="STRING" id="913774.A0A0C3GT71"/>
<dbReference type="InterPro" id="IPR005945">
    <property type="entry name" value="Pro_imino_pep"/>
</dbReference>
<evidence type="ECO:0000259" key="3">
    <source>
        <dbReference type="Pfam" id="PF00561"/>
    </source>
</evidence>
<dbReference type="Proteomes" id="UP000054321">
    <property type="component" value="Unassembled WGS sequence"/>
</dbReference>
<dbReference type="NCBIfam" id="TIGR01250">
    <property type="entry name" value="pro_imino_pep_2"/>
    <property type="match status" value="1"/>
</dbReference>
<protein>
    <recommendedName>
        <fullName evidence="3">AB hydrolase-1 domain-containing protein</fullName>
    </recommendedName>
</protein>
<name>A0A0C3GT71_OIDMZ</name>
<dbReference type="InterPro" id="IPR002410">
    <property type="entry name" value="Peptidase_S33"/>
</dbReference>
<dbReference type="GO" id="GO:0006508">
    <property type="term" value="P:proteolysis"/>
    <property type="evidence" value="ECO:0007669"/>
    <property type="project" value="InterPro"/>
</dbReference>
<dbReference type="OrthoDB" id="190201at2759"/>
<dbReference type="PRINTS" id="PR00793">
    <property type="entry name" value="PROAMNOPTASE"/>
</dbReference>
<comment type="similarity">
    <text evidence="1">Belongs to the peptidase S33 family.</text>
</comment>
<reference evidence="4 5" key="1">
    <citation type="submission" date="2014-04" db="EMBL/GenBank/DDBJ databases">
        <authorList>
            <consortium name="DOE Joint Genome Institute"/>
            <person name="Kuo A."/>
            <person name="Martino E."/>
            <person name="Perotto S."/>
            <person name="Kohler A."/>
            <person name="Nagy L.G."/>
            <person name="Floudas D."/>
            <person name="Copeland A."/>
            <person name="Barry K.W."/>
            <person name="Cichocki N."/>
            <person name="Veneault-Fourrey C."/>
            <person name="LaButti K."/>
            <person name="Lindquist E.A."/>
            <person name="Lipzen A."/>
            <person name="Lundell T."/>
            <person name="Morin E."/>
            <person name="Murat C."/>
            <person name="Sun H."/>
            <person name="Tunlid A."/>
            <person name="Henrissat B."/>
            <person name="Grigoriev I.V."/>
            <person name="Hibbett D.S."/>
            <person name="Martin F."/>
            <person name="Nordberg H.P."/>
            <person name="Cantor M.N."/>
            <person name="Hua S.X."/>
        </authorList>
    </citation>
    <scope>NUCLEOTIDE SEQUENCE [LARGE SCALE GENOMIC DNA]</scope>
    <source>
        <strain evidence="4 5">Zn</strain>
    </source>
</reference>
<dbReference type="Pfam" id="PF00561">
    <property type="entry name" value="Abhydrolase_1"/>
    <property type="match status" value="1"/>
</dbReference>
<evidence type="ECO:0000256" key="1">
    <source>
        <dbReference type="ARBA" id="ARBA00010088"/>
    </source>
</evidence>
<proteinExistence type="inferred from homology"/>
<evidence type="ECO:0000313" key="4">
    <source>
        <dbReference type="EMBL" id="KIM99205.1"/>
    </source>
</evidence>
<dbReference type="SUPFAM" id="SSF53474">
    <property type="entry name" value="alpha/beta-Hydrolases"/>
    <property type="match status" value="1"/>
</dbReference>
<dbReference type="PIRSF" id="PIRSF005539">
    <property type="entry name" value="Pept_S33_TRI_F1"/>
    <property type="match status" value="1"/>
</dbReference>
<dbReference type="EMBL" id="KN832879">
    <property type="protein sequence ID" value="KIM99205.1"/>
    <property type="molecule type" value="Genomic_DNA"/>
</dbReference>
<dbReference type="PANTHER" id="PTHR43194">
    <property type="entry name" value="HYDROLASE ALPHA/BETA FOLD FAMILY"/>
    <property type="match status" value="1"/>
</dbReference>
<organism evidence="4 5">
    <name type="scientific">Oidiodendron maius (strain Zn)</name>
    <dbReference type="NCBI Taxonomy" id="913774"/>
    <lineage>
        <taxon>Eukaryota</taxon>
        <taxon>Fungi</taxon>
        <taxon>Dikarya</taxon>
        <taxon>Ascomycota</taxon>
        <taxon>Pezizomycotina</taxon>
        <taxon>Leotiomycetes</taxon>
        <taxon>Leotiomycetes incertae sedis</taxon>
        <taxon>Myxotrichaceae</taxon>
        <taxon>Oidiodendron</taxon>
    </lineage>
</organism>
<accession>A0A0C3GT71</accession>
<dbReference type="GO" id="GO:0008233">
    <property type="term" value="F:peptidase activity"/>
    <property type="evidence" value="ECO:0007669"/>
    <property type="project" value="InterPro"/>
</dbReference>
<dbReference type="AlphaFoldDB" id="A0A0C3GT71"/>
<keyword evidence="5" id="KW-1185">Reference proteome</keyword>
<reference evidence="5" key="2">
    <citation type="submission" date="2015-01" db="EMBL/GenBank/DDBJ databases">
        <title>Evolutionary Origins and Diversification of the Mycorrhizal Mutualists.</title>
        <authorList>
            <consortium name="DOE Joint Genome Institute"/>
            <consortium name="Mycorrhizal Genomics Consortium"/>
            <person name="Kohler A."/>
            <person name="Kuo A."/>
            <person name="Nagy L.G."/>
            <person name="Floudas D."/>
            <person name="Copeland A."/>
            <person name="Barry K.W."/>
            <person name="Cichocki N."/>
            <person name="Veneault-Fourrey C."/>
            <person name="LaButti K."/>
            <person name="Lindquist E.A."/>
            <person name="Lipzen A."/>
            <person name="Lundell T."/>
            <person name="Morin E."/>
            <person name="Murat C."/>
            <person name="Riley R."/>
            <person name="Ohm R."/>
            <person name="Sun H."/>
            <person name="Tunlid A."/>
            <person name="Henrissat B."/>
            <person name="Grigoriev I.V."/>
            <person name="Hibbett D.S."/>
            <person name="Martin F."/>
        </authorList>
    </citation>
    <scope>NUCLEOTIDE SEQUENCE [LARGE SCALE GENOMIC DNA]</scope>
    <source>
        <strain evidence="5">Zn</strain>
    </source>
</reference>
<feature type="domain" description="AB hydrolase-1" evidence="3">
    <location>
        <begin position="38"/>
        <end position="293"/>
    </location>
</feature>
<dbReference type="PANTHER" id="PTHR43194:SF2">
    <property type="entry name" value="PEROXISOMAL MEMBRANE PROTEIN LPX1"/>
    <property type="match status" value="1"/>
</dbReference>
<dbReference type="InterPro" id="IPR029058">
    <property type="entry name" value="AB_hydrolase_fold"/>
</dbReference>